<dbReference type="AlphaFoldDB" id="A0A0V0GEB2"/>
<reference evidence="2" key="1">
    <citation type="submission" date="2015-12" db="EMBL/GenBank/DDBJ databases">
        <title>Gene expression during late stages of embryo sac development: a critical building block for successful pollen-pistil interactions.</title>
        <authorList>
            <person name="Liu Y."/>
            <person name="Joly V."/>
            <person name="Sabar M."/>
            <person name="Matton D.P."/>
        </authorList>
    </citation>
    <scope>NUCLEOTIDE SEQUENCE</scope>
</reference>
<name>A0A0V0GEB2_SOLCH</name>
<proteinExistence type="predicted"/>
<feature type="region of interest" description="Disordered" evidence="1">
    <location>
        <begin position="1"/>
        <end position="48"/>
    </location>
</feature>
<accession>A0A0V0GEB2</accession>
<sequence length="77" mass="8814">HSKPVNNSKQATTSPPPFPFSSSSLRRTIPKPQSVFQQKATEGPPFPCFSHLHIREFRQKMTLSQNNTTRPLKFHLL</sequence>
<feature type="compositionally biased region" description="Polar residues" evidence="1">
    <location>
        <begin position="1"/>
        <end position="13"/>
    </location>
</feature>
<organism evidence="2">
    <name type="scientific">Solanum chacoense</name>
    <name type="common">Chaco potato</name>
    <dbReference type="NCBI Taxonomy" id="4108"/>
    <lineage>
        <taxon>Eukaryota</taxon>
        <taxon>Viridiplantae</taxon>
        <taxon>Streptophyta</taxon>
        <taxon>Embryophyta</taxon>
        <taxon>Tracheophyta</taxon>
        <taxon>Spermatophyta</taxon>
        <taxon>Magnoliopsida</taxon>
        <taxon>eudicotyledons</taxon>
        <taxon>Gunneridae</taxon>
        <taxon>Pentapetalae</taxon>
        <taxon>asterids</taxon>
        <taxon>lamiids</taxon>
        <taxon>Solanales</taxon>
        <taxon>Solanaceae</taxon>
        <taxon>Solanoideae</taxon>
        <taxon>Solaneae</taxon>
        <taxon>Solanum</taxon>
    </lineage>
</organism>
<evidence type="ECO:0000313" key="2">
    <source>
        <dbReference type="EMBL" id="JAP06513.1"/>
    </source>
</evidence>
<evidence type="ECO:0000256" key="1">
    <source>
        <dbReference type="SAM" id="MobiDB-lite"/>
    </source>
</evidence>
<dbReference type="EMBL" id="GEDG01041039">
    <property type="protein sequence ID" value="JAP06513.1"/>
    <property type="molecule type" value="Transcribed_RNA"/>
</dbReference>
<feature type="non-terminal residue" evidence="2">
    <location>
        <position position="1"/>
    </location>
</feature>
<protein>
    <submittedName>
        <fullName evidence="2">Putative ovule protein</fullName>
    </submittedName>
</protein>